<proteinExistence type="predicted"/>
<name>H6REH9_9BACT</name>
<evidence type="ECO:0000256" key="1">
    <source>
        <dbReference type="SAM" id="Phobius"/>
    </source>
</evidence>
<reference evidence="2" key="1">
    <citation type="journal article" date="2012" name="Environ. Microbiol.">
        <title>Genomic content of uncultured Bacteroidetes from contrasting oceanic provinces in the North Atlantic Ocean.</title>
        <authorList>
            <person name="Gomez-Pereira P.R."/>
            <person name="Schuler M."/>
            <person name="Fuchs B.M."/>
            <person name="Bennke C."/>
            <person name="Teeling H."/>
            <person name="Waldmann J."/>
            <person name="Richter M."/>
            <person name="Barbe V."/>
            <person name="Bataille E."/>
            <person name="Glockner F.O."/>
            <person name="Amann R."/>
        </authorList>
    </citation>
    <scope>NUCLEOTIDE SEQUENCE</scope>
</reference>
<dbReference type="AlphaFoldDB" id="H6REH9"/>
<evidence type="ECO:0000313" key="2">
    <source>
        <dbReference type="EMBL" id="CCF99440.1"/>
    </source>
</evidence>
<organism evidence="2">
    <name type="scientific">uncultured Flavobacteriia bacterium</name>
    <dbReference type="NCBI Taxonomy" id="212695"/>
    <lineage>
        <taxon>Bacteria</taxon>
        <taxon>Pseudomonadati</taxon>
        <taxon>Bacteroidota</taxon>
        <taxon>Flavobacteriia</taxon>
        <taxon>environmental samples</taxon>
    </lineage>
</organism>
<gene>
    <name evidence="2" type="ORF">VIS_S3BDA80033</name>
</gene>
<protein>
    <submittedName>
        <fullName evidence="2">Uncharacterized protein</fullName>
    </submittedName>
</protein>
<keyword evidence="1" id="KW-0812">Transmembrane</keyword>
<keyword evidence="1" id="KW-1133">Transmembrane helix</keyword>
<reference evidence="2" key="2">
    <citation type="submission" date="2012-02" db="EMBL/GenBank/DDBJ databases">
        <authorList>
            <person name="Genoscope - CEA"/>
        </authorList>
    </citation>
    <scope>NUCLEOTIDE SEQUENCE</scope>
</reference>
<accession>H6REH9</accession>
<dbReference type="EMBL" id="FO117579">
    <property type="protein sequence ID" value="CCF99440.1"/>
    <property type="molecule type" value="Genomic_DNA"/>
</dbReference>
<sequence length="60" mass="6817">MKKLLIILVLIVSIINFLYTFGYQGEPMSKVEFLSRTFGSVFFGTSSVVFLLKKKKPSKP</sequence>
<keyword evidence="1" id="KW-0472">Membrane</keyword>
<feature type="transmembrane region" description="Helical" evidence="1">
    <location>
        <begin position="33"/>
        <end position="52"/>
    </location>
</feature>